<dbReference type="InterPro" id="IPR029055">
    <property type="entry name" value="Ntn_hydrolases_N"/>
</dbReference>
<feature type="binding site" evidence="2">
    <location>
        <begin position="229"/>
        <end position="232"/>
    </location>
    <ligand>
        <name>substrate</name>
    </ligand>
</feature>
<dbReference type="SUPFAM" id="SSF56235">
    <property type="entry name" value="N-terminal nucleophile aminohydrolases (Ntn hydrolases)"/>
    <property type="match status" value="1"/>
</dbReference>
<dbReference type="Pfam" id="PF01112">
    <property type="entry name" value="Asparaginase_2"/>
    <property type="match status" value="1"/>
</dbReference>
<dbReference type="AlphaFoldDB" id="A0A857C9L3"/>
<sequence>MCRKPRIEGCETLCTVLSNNEGACGIEAAAELLAGGALALDALEAGVRLVEADPSVWTVGRGGWPNLLGIVELDASVMDGDTLRSGAVGAVTGFLHPVSIARRLLEELPHEFLVGEGAMRFAREIGAEQGELLADHARVAWSAWFQESLRDDERAAWPGTDLRKLCWQSMDPEIGKDTTVFLGLDGRGSLATATSTSGWGWKYPGRLGDSPVIGAGSYADSRFGACACTGVGEMTIRCGTARAVVLYMKMGMTVGEAVDAAVDDMRALKGGLIGRVTIHAIDRTGEHAVVAVNGEPGNHYWLWREGFARPERREARIATLHADTGSAATTHARAERHARAAAAALRALGGTAASADPQFSGDPE</sequence>
<evidence type="ECO:0000313" key="4">
    <source>
        <dbReference type="EMBL" id="QGZ35558.1"/>
    </source>
</evidence>
<protein>
    <submittedName>
        <fullName evidence="4">Asparaginase</fullName>
    </submittedName>
</protein>
<dbReference type="PANTHER" id="PTHR10188:SF6">
    <property type="entry name" value="N(4)-(BETA-N-ACETYLGLUCOSAMINYL)-L-ASPARAGINASE"/>
    <property type="match status" value="1"/>
</dbReference>
<evidence type="ECO:0000313" key="5">
    <source>
        <dbReference type="Proteomes" id="UP000435648"/>
    </source>
</evidence>
<dbReference type="GO" id="GO:0016811">
    <property type="term" value="F:hydrolase activity, acting on carbon-nitrogen (but not peptide) bonds, in linear amides"/>
    <property type="evidence" value="ECO:0007669"/>
    <property type="project" value="UniProtKB-ARBA"/>
</dbReference>
<feature type="binding site" evidence="2">
    <location>
        <begin position="206"/>
        <end position="209"/>
    </location>
    <ligand>
        <name>substrate</name>
    </ligand>
</feature>
<evidence type="ECO:0000256" key="1">
    <source>
        <dbReference type="PIRSR" id="PIRSR600246-1"/>
    </source>
</evidence>
<organism evidence="4 5">
    <name type="scientific">Stappia indica</name>
    <dbReference type="NCBI Taxonomy" id="538381"/>
    <lineage>
        <taxon>Bacteria</taxon>
        <taxon>Pseudomonadati</taxon>
        <taxon>Pseudomonadota</taxon>
        <taxon>Alphaproteobacteria</taxon>
        <taxon>Hyphomicrobiales</taxon>
        <taxon>Stappiaceae</taxon>
        <taxon>Stappia</taxon>
    </lineage>
</organism>
<dbReference type="PANTHER" id="PTHR10188">
    <property type="entry name" value="L-ASPARAGINASE"/>
    <property type="match status" value="1"/>
</dbReference>
<gene>
    <name evidence="4" type="ORF">GH266_14300</name>
</gene>
<dbReference type="KEGG" id="siw:GH266_14300"/>
<dbReference type="Gene3D" id="3.60.20.30">
    <property type="entry name" value="(Glycosyl)asparaginase"/>
    <property type="match status" value="1"/>
</dbReference>
<evidence type="ECO:0000256" key="3">
    <source>
        <dbReference type="PIRSR" id="PIRSR600246-3"/>
    </source>
</evidence>
<name>A0A857C9L3_9HYPH</name>
<dbReference type="Proteomes" id="UP000435648">
    <property type="component" value="Chromosome"/>
</dbReference>
<feature type="active site" description="Nucleophile" evidence="1">
    <location>
        <position position="178"/>
    </location>
</feature>
<dbReference type="GO" id="GO:0005737">
    <property type="term" value="C:cytoplasm"/>
    <property type="evidence" value="ECO:0007669"/>
    <property type="project" value="TreeGrafter"/>
</dbReference>
<accession>A0A857C9L3</accession>
<dbReference type="InterPro" id="IPR000246">
    <property type="entry name" value="Peptidase_T2"/>
</dbReference>
<dbReference type="OrthoDB" id="9780217at2"/>
<proteinExistence type="predicted"/>
<reference evidence="4 5" key="1">
    <citation type="submission" date="2019-12" db="EMBL/GenBank/DDBJ databases">
        <title>The genome of Stappia indica PHM037.</title>
        <authorList>
            <person name="Kacar D."/>
            <person name="Galan B."/>
            <person name="Canedo L."/>
            <person name="Rodriguez P."/>
            <person name="de la Calle F."/>
            <person name="Garcia J.L."/>
        </authorList>
    </citation>
    <scope>NUCLEOTIDE SEQUENCE [LARGE SCALE GENOMIC DNA]</scope>
    <source>
        <strain evidence="4 5">PHM037</strain>
    </source>
</reference>
<dbReference type="EMBL" id="CP046908">
    <property type="protein sequence ID" value="QGZ35558.1"/>
    <property type="molecule type" value="Genomic_DNA"/>
</dbReference>
<feature type="site" description="Cleavage; by autolysis" evidence="3">
    <location>
        <begin position="177"/>
        <end position="178"/>
    </location>
</feature>
<evidence type="ECO:0000256" key="2">
    <source>
        <dbReference type="PIRSR" id="PIRSR600246-2"/>
    </source>
</evidence>